<name>A0ABT1DV30_9ACTN</name>
<reference evidence="1 2" key="1">
    <citation type="submission" date="2022-06" db="EMBL/GenBank/DDBJ databases">
        <title>New Species of the Genus Actinoplanes, ActinopZanes ferrugineus.</title>
        <authorList>
            <person name="Ding P."/>
        </authorList>
    </citation>
    <scope>NUCLEOTIDE SEQUENCE [LARGE SCALE GENOMIC DNA]</scope>
    <source>
        <strain evidence="1 2">TRM88003</strain>
    </source>
</reference>
<evidence type="ECO:0000313" key="1">
    <source>
        <dbReference type="EMBL" id="MCO8274715.1"/>
    </source>
</evidence>
<protein>
    <submittedName>
        <fullName evidence="1">Uncharacterized protein</fullName>
    </submittedName>
</protein>
<sequence>MVEWARLRHAYGSAEDVPGLLASLRAADEAERHEAFGELYNSITHQGNRYSASAAAVPSLLELIADPSTPDREFLLVLLGRIAVGLDEAWLPGGVRTDLLDEDGLRAYEAVGAGLPVLLPLLAEPELADSAAYVIGWYRGEHAALAVHGSPTSIVACGLAGSTPRTADDSPLMRWAGAIAAARLLGTAAGDDVRAELLDWAASGRERDHTVPYLEGDLAGYALLSLPLVGVDAFEPALARLRQVSAEPALTALGVALRQAFPDGPVDGRLTPRQQRLVQVVAENPSAGLYDGVEFANFSLLLAEYGLPR</sequence>
<comment type="caution">
    <text evidence="1">The sequence shown here is derived from an EMBL/GenBank/DDBJ whole genome shotgun (WGS) entry which is preliminary data.</text>
</comment>
<dbReference type="Proteomes" id="UP001523369">
    <property type="component" value="Unassembled WGS sequence"/>
</dbReference>
<dbReference type="RefSeq" id="WP_253240781.1">
    <property type="nucleotide sequence ID" value="NZ_JAMYJR010000032.1"/>
</dbReference>
<dbReference type="EMBL" id="JAMYJR010000032">
    <property type="protein sequence ID" value="MCO8274715.1"/>
    <property type="molecule type" value="Genomic_DNA"/>
</dbReference>
<organism evidence="1 2">
    <name type="scientific">Paractinoplanes aksuensis</name>
    <dbReference type="NCBI Taxonomy" id="2939490"/>
    <lineage>
        <taxon>Bacteria</taxon>
        <taxon>Bacillati</taxon>
        <taxon>Actinomycetota</taxon>
        <taxon>Actinomycetes</taxon>
        <taxon>Micromonosporales</taxon>
        <taxon>Micromonosporaceae</taxon>
        <taxon>Paractinoplanes</taxon>
    </lineage>
</organism>
<evidence type="ECO:0000313" key="2">
    <source>
        <dbReference type="Proteomes" id="UP001523369"/>
    </source>
</evidence>
<keyword evidence="2" id="KW-1185">Reference proteome</keyword>
<accession>A0ABT1DV30</accession>
<gene>
    <name evidence="1" type="ORF">M1L60_29375</name>
</gene>
<proteinExistence type="predicted"/>